<organism evidence="1 2">
    <name type="scientific">Candidatus Scatocola faecipullorum</name>
    <dbReference type="NCBI Taxonomy" id="2840917"/>
    <lineage>
        <taxon>Bacteria</taxon>
        <taxon>Pseudomonadati</taxon>
        <taxon>Pseudomonadota</taxon>
        <taxon>Alphaproteobacteria</taxon>
        <taxon>Rhodospirillales</taxon>
        <taxon>Rhodospirillaceae</taxon>
        <taxon>Rhodospirillaceae incertae sedis</taxon>
        <taxon>Candidatus Scatocola</taxon>
    </lineage>
</organism>
<dbReference type="EMBL" id="DVNC01000018">
    <property type="protein sequence ID" value="HIU52814.1"/>
    <property type="molecule type" value="Genomic_DNA"/>
</dbReference>
<reference evidence="1" key="1">
    <citation type="submission" date="2020-10" db="EMBL/GenBank/DDBJ databases">
        <authorList>
            <person name="Gilroy R."/>
        </authorList>
    </citation>
    <scope>NUCLEOTIDE SEQUENCE</scope>
    <source>
        <strain evidence="1">ChiW3-316</strain>
    </source>
</reference>
<dbReference type="Proteomes" id="UP000824107">
    <property type="component" value="Unassembled WGS sequence"/>
</dbReference>
<proteinExistence type="predicted"/>
<gene>
    <name evidence="1" type="ORF">IAD20_01895</name>
</gene>
<keyword evidence="1" id="KW-0966">Cell projection</keyword>
<protein>
    <submittedName>
        <fullName evidence="1">Flagellar biosynthesis protein FlgB</fullName>
    </submittedName>
</protein>
<reference evidence="1" key="2">
    <citation type="journal article" date="2021" name="PeerJ">
        <title>Extensive microbial diversity within the chicken gut microbiome revealed by metagenomics and culture.</title>
        <authorList>
            <person name="Gilroy R."/>
            <person name="Ravi A."/>
            <person name="Getino M."/>
            <person name="Pursley I."/>
            <person name="Horton D.L."/>
            <person name="Alikhan N.F."/>
            <person name="Baker D."/>
            <person name="Gharbi K."/>
            <person name="Hall N."/>
            <person name="Watson M."/>
            <person name="Adriaenssens E.M."/>
            <person name="Foster-Nyarko E."/>
            <person name="Jarju S."/>
            <person name="Secka A."/>
            <person name="Antonio M."/>
            <person name="Oren A."/>
            <person name="Chaudhuri R.R."/>
            <person name="La Ragione R."/>
            <person name="Hildebrand F."/>
            <person name="Pallen M.J."/>
        </authorList>
    </citation>
    <scope>NUCLEOTIDE SEQUENCE</scope>
    <source>
        <strain evidence="1">ChiW3-316</strain>
    </source>
</reference>
<evidence type="ECO:0000313" key="1">
    <source>
        <dbReference type="EMBL" id="HIU52814.1"/>
    </source>
</evidence>
<evidence type="ECO:0000313" key="2">
    <source>
        <dbReference type="Proteomes" id="UP000824107"/>
    </source>
</evidence>
<dbReference type="AlphaFoldDB" id="A0A9D1M354"/>
<keyword evidence="1" id="KW-0282">Flagellum</keyword>
<comment type="caution">
    <text evidence="1">The sequence shown here is derived from an EMBL/GenBank/DDBJ whole genome shotgun (WGS) entry which is preliminary data.</text>
</comment>
<accession>A0A9D1M354</accession>
<name>A0A9D1M354_9PROT</name>
<sequence>MDLNNLSIFSMAKTEMAYLTERQKVLATNIANANTPHYLPQDVEEPSFANVLRTSLPMTLTNEKHLAGIPSGNGGFRVYTPKPDTALTIDGNGVVLEDQLNEVSKTKGDYNRMLTIYGKYKSMLQTANTKINA</sequence>
<keyword evidence="1" id="KW-0969">Cilium</keyword>